<name>A0A8S2XPV6_9BILA</name>
<dbReference type="AlphaFoldDB" id="A0A8S2XPV6"/>
<protein>
    <submittedName>
        <fullName evidence="2">Uncharacterized protein</fullName>
    </submittedName>
</protein>
<evidence type="ECO:0000313" key="1">
    <source>
        <dbReference type="EMBL" id="CAF1654134.1"/>
    </source>
</evidence>
<sequence length="100" mass="12162">YIDALKFSSKYQEKEQLYPYLALSRSTIDMGKRYDVSNLRHNSWVKRSISDEDSDFRFSEDERIKSYLMYSDWKSELDNANEEQWVVDREKFDERNIAIE</sequence>
<comment type="caution">
    <text evidence="2">The sequence shown here is derived from an EMBL/GenBank/DDBJ whole genome shotgun (WGS) entry which is preliminary data.</text>
</comment>
<dbReference type="Proteomes" id="UP000682733">
    <property type="component" value="Unassembled WGS sequence"/>
</dbReference>
<reference evidence="2" key="1">
    <citation type="submission" date="2021-02" db="EMBL/GenBank/DDBJ databases">
        <authorList>
            <person name="Nowell W R."/>
        </authorList>
    </citation>
    <scope>NUCLEOTIDE SEQUENCE</scope>
</reference>
<evidence type="ECO:0000313" key="2">
    <source>
        <dbReference type="EMBL" id="CAF4504861.1"/>
    </source>
</evidence>
<gene>
    <name evidence="1" type="ORF">OVA965_LOCUS44982</name>
    <name evidence="2" type="ORF">TMI583_LOCUS48111</name>
</gene>
<evidence type="ECO:0000313" key="3">
    <source>
        <dbReference type="Proteomes" id="UP000682733"/>
    </source>
</evidence>
<proteinExistence type="predicted"/>
<feature type="non-terminal residue" evidence="2">
    <location>
        <position position="1"/>
    </location>
</feature>
<dbReference type="Proteomes" id="UP000677228">
    <property type="component" value="Unassembled WGS sequence"/>
</dbReference>
<dbReference type="EMBL" id="CAJOBA010096460">
    <property type="protein sequence ID" value="CAF4504861.1"/>
    <property type="molecule type" value="Genomic_DNA"/>
</dbReference>
<organism evidence="2 3">
    <name type="scientific">Didymodactylos carnosus</name>
    <dbReference type="NCBI Taxonomy" id="1234261"/>
    <lineage>
        <taxon>Eukaryota</taxon>
        <taxon>Metazoa</taxon>
        <taxon>Spiralia</taxon>
        <taxon>Gnathifera</taxon>
        <taxon>Rotifera</taxon>
        <taxon>Eurotatoria</taxon>
        <taxon>Bdelloidea</taxon>
        <taxon>Philodinida</taxon>
        <taxon>Philodinidae</taxon>
        <taxon>Didymodactylos</taxon>
    </lineage>
</organism>
<accession>A0A8S2XPV6</accession>
<dbReference type="EMBL" id="CAJNOK010067375">
    <property type="protein sequence ID" value="CAF1654134.1"/>
    <property type="molecule type" value="Genomic_DNA"/>
</dbReference>